<dbReference type="GO" id="GO:0003723">
    <property type="term" value="F:RNA binding"/>
    <property type="evidence" value="ECO:0007669"/>
    <property type="project" value="TreeGrafter"/>
</dbReference>
<sequence length="87" mass="9568">MPMVGKLYRNYGILADTTDQILLSMKLDLGEDEDVSIQRQAIKELPQSATGENLPGVAEIPTQLLQTDDSAEFNLVNNALVKNLFCS</sequence>
<evidence type="ECO:0000313" key="3">
    <source>
        <dbReference type="Proteomes" id="UP000028990"/>
    </source>
</evidence>
<dbReference type="AlphaFoldDB" id="A0A091DHR7"/>
<name>A0A091DHR7_FUKDA</name>
<dbReference type="GO" id="GO:0005634">
    <property type="term" value="C:nucleus"/>
    <property type="evidence" value="ECO:0007669"/>
    <property type="project" value="TreeGrafter"/>
</dbReference>
<dbReference type="InterPro" id="IPR008383">
    <property type="entry name" value="API5"/>
</dbReference>
<keyword evidence="3" id="KW-1185">Reference proteome</keyword>
<evidence type="ECO:0000313" key="2">
    <source>
        <dbReference type="EMBL" id="KFO29815.1"/>
    </source>
</evidence>
<dbReference type="GO" id="GO:0006915">
    <property type="term" value="P:apoptotic process"/>
    <property type="evidence" value="ECO:0007669"/>
    <property type="project" value="UniProtKB-KW"/>
</dbReference>
<accession>A0A091DHR7</accession>
<organism evidence="2 3">
    <name type="scientific">Fukomys damarensis</name>
    <name type="common">Damaraland mole rat</name>
    <name type="synonym">Cryptomys damarensis</name>
    <dbReference type="NCBI Taxonomy" id="885580"/>
    <lineage>
        <taxon>Eukaryota</taxon>
        <taxon>Metazoa</taxon>
        <taxon>Chordata</taxon>
        <taxon>Craniata</taxon>
        <taxon>Vertebrata</taxon>
        <taxon>Euteleostomi</taxon>
        <taxon>Mammalia</taxon>
        <taxon>Eutheria</taxon>
        <taxon>Euarchontoglires</taxon>
        <taxon>Glires</taxon>
        <taxon>Rodentia</taxon>
        <taxon>Hystricomorpha</taxon>
        <taxon>Bathyergidae</taxon>
        <taxon>Fukomys</taxon>
    </lineage>
</organism>
<dbReference type="GO" id="GO:0043066">
    <property type="term" value="P:negative regulation of apoptotic process"/>
    <property type="evidence" value="ECO:0007669"/>
    <property type="project" value="TreeGrafter"/>
</dbReference>
<dbReference type="EMBL" id="KN122563">
    <property type="protein sequence ID" value="KFO29815.1"/>
    <property type="molecule type" value="Genomic_DNA"/>
</dbReference>
<protein>
    <submittedName>
        <fullName evidence="2">Apoptosis inhibitor 5</fullName>
    </submittedName>
</protein>
<dbReference type="PANTHER" id="PTHR12758:SF19">
    <property type="entry name" value="APOPTOSIS INHIBITOR 5"/>
    <property type="match status" value="1"/>
</dbReference>
<reference evidence="2 3" key="1">
    <citation type="submission" date="2013-11" db="EMBL/GenBank/DDBJ databases">
        <title>The Damaraland mole rat (Fukomys damarensis) genome and evolution of African mole rats.</title>
        <authorList>
            <person name="Gladyshev V.N."/>
            <person name="Fang X."/>
        </authorList>
    </citation>
    <scope>NUCLEOTIDE SEQUENCE [LARGE SCALE GENOMIC DNA]</scope>
    <source>
        <tissue evidence="2">Liver</tissue>
    </source>
</reference>
<dbReference type="PANTHER" id="PTHR12758">
    <property type="entry name" value="APOPTOSIS INHIBITOR 5-RELATED"/>
    <property type="match status" value="1"/>
</dbReference>
<dbReference type="Pfam" id="PF05918">
    <property type="entry name" value="API5"/>
    <property type="match status" value="1"/>
</dbReference>
<gene>
    <name evidence="2" type="ORF">H920_08802</name>
</gene>
<dbReference type="Proteomes" id="UP000028990">
    <property type="component" value="Unassembled WGS sequence"/>
</dbReference>
<evidence type="ECO:0000256" key="1">
    <source>
        <dbReference type="ARBA" id="ARBA00022703"/>
    </source>
</evidence>
<proteinExistence type="predicted"/>
<keyword evidence="1" id="KW-0053">Apoptosis</keyword>